<dbReference type="EC" id="4.1.1.37" evidence="3 7"/>
<comment type="catalytic activity">
    <reaction evidence="7 8">
        <text>uroporphyrinogen III + 4 H(+) = coproporphyrinogen III + 4 CO2</text>
        <dbReference type="Rhea" id="RHEA:19865"/>
        <dbReference type="ChEBI" id="CHEBI:15378"/>
        <dbReference type="ChEBI" id="CHEBI:16526"/>
        <dbReference type="ChEBI" id="CHEBI:57308"/>
        <dbReference type="ChEBI" id="CHEBI:57309"/>
        <dbReference type="EC" id="4.1.1.37"/>
    </reaction>
</comment>
<dbReference type="InterPro" id="IPR038071">
    <property type="entry name" value="UROD/MetE-like_sf"/>
</dbReference>
<keyword evidence="6 7" id="KW-0627">Porphyrin biosynthesis</keyword>
<feature type="binding site" evidence="7">
    <location>
        <position position="75"/>
    </location>
    <ligand>
        <name>substrate</name>
    </ligand>
</feature>
<gene>
    <name evidence="7" type="primary">hemE</name>
    <name evidence="12" type="ORF">G0Q06_04710</name>
</gene>
<evidence type="ECO:0000256" key="3">
    <source>
        <dbReference type="ARBA" id="ARBA00012288"/>
    </source>
</evidence>
<organism evidence="12 13">
    <name type="scientific">Oceanipulchritudo coccoides</name>
    <dbReference type="NCBI Taxonomy" id="2706888"/>
    <lineage>
        <taxon>Bacteria</taxon>
        <taxon>Pseudomonadati</taxon>
        <taxon>Verrucomicrobiota</taxon>
        <taxon>Opitutia</taxon>
        <taxon>Puniceicoccales</taxon>
        <taxon>Oceanipulchritudinaceae</taxon>
        <taxon>Oceanipulchritudo</taxon>
    </lineage>
</organism>
<feature type="binding site" evidence="7">
    <location>
        <position position="320"/>
    </location>
    <ligand>
        <name>substrate</name>
    </ligand>
</feature>
<sequence>MTSRDRFLNAFTNNAPDRPPVWIMRQAGRYLPEYRELKTKYDFVTMVKTPDLATEVTLQPLRRFPQLDAAIIFSDILIVPEAMGLPYSFREQGGIEMAGAIRSHGEVETLDPSAVREKTAYIADALRLVRAELGNSKALLGFGGAPWTLATYMIEGGSSKDFSHARDMFIKDRALFDCLMEKLTLAVIELFKSQVEAGVDAVQIFDSWAAAAPEGHYWDCSLKWINRIIEAIPKTTPVILFSKGMTSHRGELAKSGARALAADHSIDLPSWRSHLPADIAVQGNLDPEIMTGEPKAAAEATHKLLYAMAPWKRYIFNLGHGITPQARIETVQAVLETIDGAKQKG</sequence>
<keyword evidence="13" id="KW-1185">Reference proteome</keyword>
<proteinExistence type="inferred from homology"/>
<evidence type="ECO:0000259" key="10">
    <source>
        <dbReference type="PROSITE" id="PS00906"/>
    </source>
</evidence>
<evidence type="ECO:0000256" key="6">
    <source>
        <dbReference type="ARBA" id="ARBA00023244"/>
    </source>
</evidence>
<feature type="domain" description="Uroporphyrinogen decarboxylase (URO-D)" evidence="11">
    <location>
        <begin position="140"/>
        <end position="156"/>
    </location>
</feature>
<keyword evidence="4 7" id="KW-0210">Decarboxylase</keyword>
<accession>A0A6B2M0W7</accession>
<dbReference type="SUPFAM" id="SSF51726">
    <property type="entry name" value="UROD/MetE-like"/>
    <property type="match status" value="1"/>
</dbReference>
<comment type="subunit">
    <text evidence="7">Homodimer.</text>
</comment>
<comment type="similarity">
    <text evidence="2 7 9">Belongs to the uroporphyrinogen decarboxylase family.</text>
</comment>
<reference evidence="12 13" key="1">
    <citation type="submission" date="2020-02" db="EMBL/GenBank/DDBJ databases">
        <title>Albibacoteraceae fam. nov., the first described family within the subdivision 4 Verrucomicrobia.</title>
        <authorList>
            <person name="Xi F."/>
        </authorList>
    </citation>
    <scope>NUCLEOTIDE SEQUENCE [LARGE SCALE GENOMIC DNA]</scope>
    <source>
        <strain evidence="12 13">CK1056</strain>
    </source>
</reference>
<feature type="binding site" evidence="7">
    <location>
        <position position="207"/>
    </location>
    <ligand>
        <name>substrate</name>
    </ligand>
</feature>
<comment type="pathway">
    <text evidence="1 7 8">Porphyrin-containing compound metabolism; protoporphyrin-IX biosynthesis; coproporphyrinogen-III from 5-aminolevulinate: step 4/4.</text>
</comment>
<comment type="caution">
    <text evidence="7">Lacks conserved residue(s) required for the propagation of feature annotation.</text>
</comment>
<name>A0A6B2M0W7_9BACT</name>
<comment type="function">
    <text evidence="7">Catalyzes the decarboxylation of four acetate groups of uroporphyrinogen-III to yield coproporphyrinogen-III.</text>
</comment>
<dbReference type="PROSITE" id="PS00906">
    <property type="entry name" value="UROD_1"/>
    <property type="match status" value="1"/>
</dbReference>
<evidence type="ECO:0000256" key="5">
    <source>
        <dbReference type="ARBA" id="ARBA00023239"/>
    </source>
</evidence>
<dbReference type="CDD" id="cd00717">
    <property type="entry name" value="URO-D"/>
    <property type="match status" value="1"/>
</dbReference>
<dbReference type="UniPathway" id="UPA00251">
    <property type="reaction ID" value="UER00321"/>
</dbReference>
<feature type="site" description="Transition state stabilizer" evidence="7">
    <location>
        <position position="75"/>
    </location>
</feature>
<dbReference type="InterPro" id="IPR006361">
    <property type="entry name" value="Uroporphyrinogen_deCO2ase_HemE"/>
</dbReference>
<dbReference type="PANTHER" id="PTHR21091:SF169">
    <property type="entry name" value="UROPORPHYRINOGEN DECARBOXYLASE"/>
    <property type="match status" value="1"/>
</dbReference>
<evidence type="ECO:0000313" key="13">
    <source>
        <dbReference type="Proteomes" id="UP000478417"/>
    </source>
</evidence>
<evidence type="ECO:0000256" key="7">
    <source>
        <dbReference type="HAMAP-Rule" id="MF_00218"/>
    </source>
</evidence>
<dbReference type="Pfam" id="PF01208">
    <property type="entry name" value="URO-D"/>
    <property type="match status" value="1"/>
</dbReference>
<dbReference type="Gene3D" id="3.20.20.210">
    <property type="match status" value="1"/>
</dbReference>
<dbReference type="GO" id="GO:0005829">
    <property type="term" value="C:cytosol"/>
    <property type="evidence" value="ECO:0007669"/>
    <property type="project" value="TreeGrafter"/>
</dbReference>
<feature type="domain" description="Uroporphyrinogen decarboxylase (URO-D)" evidence="10">
    <location>
        <begin position="20"/>
        <end position="29"/>
    </location>
</feature>
<evidence type="ECO:0000256" key="4">
    <source>
        <dbReference type="ARBA" id="ARBA00022793"/>
    </source>
</evidence>
<dbReference type="EMBL" id="JAAGNX010000001">
    <property type="protein sequence ID" value="NDV61744.1"/>
    <property type="molecule type" value="Genomic_DNA"/>
</dbReference>
<evidence type="ECO:0000259" key="11">
    <source>
        <dbReference type="PROSITE" id="PS00907"/>
    </source>
</evidence>
<protein>
    <recommendedName>
        <fullName evidence="3 7">Uroporphyrinogen decarboxylase</fullName>
        <shortName evidence="7">UPD</shortName>
        <shortName evidence="7">URO-D</shortName>
        <ecNumber evidence="3 7">4.1.1.37</ecNumber>
    </recommendedName>
</protein>
<evidence type="ECO:0000256" key="9">
    <source>
        <dbReference type="RuleBase" id="RU004169"/>
    </source>
</evidence>
<evidence type="ECO:0000313" key="12">
    <source>
        <dbReference type="EMBL" id="NDV61744.1"/>
    </source>
</evidence>
<feature type="binding site" evidence="7">
    <location>
        <begin position="25"/>
        <end position="29"/>
    </location>
    <ligand>
        <name>substrate</name>
    </ligand>
</feature>
<keyword evidence="7" id="KW-0963">Cytoplasm</keyword>
<dbReference type="PROSITE" id="PS00907">
    <property type="entry name" value="UROD_2"/>
    <property type="match status" value="1"/>
</dbReference>
<evidence type="ECO:0000256" key="2">
    <source>
        <dbReference type="ARBA" id="ARBA00009935"/>
    </source>
</evidence>
<dbReference type="InterPro" id="IPR000257">
    <property type="entry name" value="Uroporphyrinogen_deCOase"/>
</dbReference>
<dbReference type="PANTHER" id="PTHR21091">
    <property type="entry name" value="METHYLTETRAHYDROFOLATE:HOMOCYSTEINE METHYLTRANSFERASE RELATED"/>
    <property type="match status" value="1"/>
</dbReference>
<dbReference type="AlphaFoldDB" id="A0A6B2M0W7"/>
<dbReference type="RefSeq" id="WP_163962940.1">
    <property type="nucleotide sequence ID" value="NZ_JAAGNX010000001.1"/>
</dbReference>
<comment type="subcellular location">
    <subcellularLocation>
        <location evidence="7">Cytoplasm</location>
    </subcellularLocation>
</comment>
<evidence type="ECO:0000256" key="1">
    <source>
        <dbReference type="ARBA" id="ARBA00004804"/>
    </source>
</evidence>
<dbReference type="NCBIfam" id="TIGR01464">
    <property type="entry name" value="hemE"/>
    <property type="match status" value="1"/>
</dbReference>
<dbReference type="GO" id="GO:0004853">
    <property type="term" value="F:uroporphyrinogen decarboxylase activity"/>
    <property type="evidence" value="ECO:0007669"/>
    <property type="project" value="UniProtKB-UniRule"/>
</dbReference>
<dbReference type="GO" id="GO:0006782">
    <property type="term" value="P:protoporphyrinogen IX biosynthetic process"/>
    <property type="evidence" value="ECO:0007669"/>
    <property type="project" value="UniProtKB-UniRule"/>
</dbReference>
<keyword evidence="5 7" id="KW-0456">Lyase</keyword>
<dbReference type="HAMAP" id="MF_00218">
    <property type="entry name" value="URO_D"/>
    <property type="match status" value="1"/>
</dbReference>
<dbReference type="Proteomes" id="UP000478417">
    <property type="component" value="Unassembled WGS sequence"/>
</dbReference>
<evidence type="ECO:0000256" key="8">
    <source>
        <dbReference type="RuleBase" id="RU000554"/>
    </source>
</evidence>
<comment type="caution">
    <text evidence="12">The sequence shown here is derived from an EMBL/GenBank/DDBJ whole genome shotgun (WGS) entry which is preliminary data.</text>
</comment>
<feature type="binding site" evidence="7">
    <location>
        <position position="152"/>
    </location>
    <ligand>
        <name>substrate</name>
    </ligand>
</feature>